<dbReference type="InterPro" id="IPR001633">
    <property type="entry name" value="EAL_dom"/>
</dbReference>
<dbReference type="InterPro" id="IPR029016">
    <property type="entry name" value="GAF-like_dom_sf"/>
</dbReference>
<dbReference type="SMART" id="SM00267">
    <property type="entry name" value="GGDEF"/>
    <property type="match status" value="1"/>
</dbReference>
<dbReference type="PANTHER" id="PTHR44757">
    <property type="entry name" value="DIGUANYLATE CYCLASE DGCP"/>
    <property type="match status" value="1"/>
</dbReference>
<dbReference type="Gene3D" id="3.30.450.40">
    <property type="match status" value="1"/>
</dbReference>
<name>A0A7Z2NTW4_9SPHN</name>
<dbReference type="PROSITE" id="PS50883">
    <property type="entry name" value="EAL"/>
    <property type="match status" value="1"/>
</dbReference>
<evidence type="ECO:0000259" key="2">
    <source>
        <dbReference type="PROSITE" id="PS50887"/>
    </source>
</evidence>
<evidence type="ECO:0000259" key="1">
    <source>
        <dbReference type="PROSITE" id="PS50883"/>
    </source>
</evidence>
<dbReference type="Proteomes" id="UP000464468">
    <property type="component" value="Chromosome"/>
</dbReference>
<feature type="domain" description="EAL" evidence="1">
    <location>
        <begin position="411"/>
        <end position="666"/>
    </location>
</feature>
<dbReference type="KEGG" id="schy:GVO57_01735"/>
<evidence type="ECO:0000313" key="3">
    <source>
        <dbReference type="EMBL" id="QHL89778.1"/>
    </source>
</evidence>
<dbReference type="Gene3D" id="3.20.20.450">
    <property type="entry name" value="EAL domain"/>
    <property type="match status" value="1"/>
</dbReference>
<dbReference type="InterPro" id="IPR029787">
    <property type="entry name" value="Nucleotide_cyclase"/>
</dbReference>
<organism evidence="3 4">
    <name type="scientific">Sphingomonas changnyeongensis</name>
    <dbReference type="NCBI Taxonomy" id="2698679"/>
    <lineage>
        <taxon>Bacteria</taxon>
        <taxon>Pseudomonadati</taxon>
        <taxon>Pseudomonadota</taxon>
        <taxon>Alphaproteobacteria</taxon>
        <taxon>Sphingomonadales</taxon>
        <taxon>Sphingomonadaceae</taxon>
        <taxon>Sphingomonas</taxon>
    </lineage>
</organism>
<dbReference type="Pfam" id="PF00563">
    <property type="entry name" value="EAL"/>
    <property type="match status" value="1"/>
</dbReference>
<dbReference type="SUPFAM" id="SSF141868">
    <property type="entry name" value="EAL domain-like"/>
    <property type="match status" value="1"/>
</dbReference>
<dbReference type="InterPro" id="IPR035919">
    <property type="entry name" value="EAL_sf"/>
</dbReference>
<reference evidence="3 4" key="1">
    <citation type="submission" date="2020-01" db="EMBL/GenBank/DDBJ databases">
        <title>Sphingomonas sp. C33 whole genome sequece.</title>
        <authorList>
            <person name="Park C."/>
        </authorList>
    </citation>
    <scope>NUCLEOTIDE SEQUENCE [LARGE SCALE GENOMIC DNA]</scope>
    <source>
        <strain evidence="3 4">C33</strain>
    </source>
</reference>
<dbReference type="NCBIfam" id="TIGR00254">
    <property type="entry name" value="GGDEF"/>
    <property type="match status" value="1"/>
</dbReference>
<dbReference type="SMART" id="SM00052">
    <property type="entry name" value="EAL"/>
    <property type="match status" value="1"/>
</dbReference>
<dbReference type="CDD" id="cd01948">
    <property type="entry name" value="EAL"/>
    <property type="match status" value="1"/>
</dbReference>
<dbReference type="Pfam" id="PF00990">
    <property type="entry name" value="GGDEF"/>
    <property type="match status" value="1"/>
</dbReference>
<dbReference type="SUPFAM" id="SSF55781">
    <property type="entry name" value="GAF domain-like"/>
    <property type="match status" value="1"/>
</dbReference>
<protein>
    <submittedName>
        <fullName evidence="3">EAL domain-containing protein</fullName>
    </submittedName>
</protein>
<dbReference type="CDD" id="cd01949">
    <property type="entry name" value="GGDEF"/>
    <property type="match status" value="1"/>
</dbReference>
<dbReference type="PROSITE" id="PS50887">
    <property type="entry name" value="GGDEF"/>
    <property type="match status" value="1"/>
</dbReference>
<dbReference type="Gene3D" id="3.30.70.270">
    <property type="match status" value="1"/>
</dbReference>
<evidence type="ECO:0000313" key="4">
    <source>
        <dbReference type="Proteomes" id="UP000464468"/>
    </source>
</evidence>
<dbReference type="InterPro" id="IPR043128">
    <property type="entry name" value="Rev_trsase/Diguanyl_cyclase"/>
</dbReference>
<proteinExistence type="predicted"/>
<keyword evidence="4" id="KW-1185">Reference proteome</keyword>
<dbReference type="PANTHER" id="PTHR44757:SF2">
    <property type="entry name" value="BIOFILM ARCHITECTURE MAINTENANCE PROTEIN MBAA"/>
    <property type="match status" value="1"/>
</dbReference>
<feature type="domain" description="GGDEF" evidence="2">
    <location>
        <begin position="261"/>
        <end position="402"/>
    </location>
</feature>
<accession>A0A7Z2NTW4</accession>
<dbReference type="InterPro" id="IPR052155">
    <property type="entry name" value="Biofilm_reg_signaling"/>
</dbReference>
<dbReference type="InterPro" id="IPR000160">
    <property type="entry name" value="GGDEF_dom"/>
</dbReference>
<gene>
    <name evidence="3" type="ORF">GVO57_01735</name>
</gene>
<sequence length="683" mass="73468">MTAQPIPGSFAPARDPDMVIRRLEARLARERQARLAAEAIAEKGLRDLYVSRNRLELLYRIVHIANETDDPLTAIGDAVREICLGAGWAFGHALALAGARPEDGLRSTGRWFAQMPDQLFPFLHASQHRVFGPETSLVGRLLGDRRPCWTGDLSGDSGFTRAAAARRCGLAGAVVAPVLVGSELVAGMEFFLADSQPPDPEWLELLAQAGVQIGRVFQREQHARQLIDNATRDPLTRLPNRGYFEQRLHAAFAAAHASGPGRVAVLFIDLDGFKLVNDTLGHPAGDALIKAVAARLGDVTSRLAAEPGIGDLLLARLGGDEFVLMVAGDGIAVRAEAMAAAVHEALAPRHLIAGTEVRTMGSIGIAIDDGRSTDPADLIRDADIAMFAAKSKGAGRTALFTAAMHAEAVRRFEIETDLRAAIEDEAFELHYQPIVTLADRAVVAFEALLRWRRADGRLEMPDAFIPAAEKNGLIVAIGTWVLREACRTAARWRAQLGGRHFHLSVNIAPQQFQQPNFTDQLCAILLETGADPRNICLELTESAAMVNPAHAAATVARLRQLGLRVSVDDFGTGYSALAHLQHMPVDTLKIDRSFITAQQAGNADWAIVGAMTQLAEALQLNVVVEGIESDYQLGELERMGCGYGQGWLFGRPMAEADAYRMIAASADGTRAEGAGPADGADQS</sequence>
<dbReference type="EMBL" id="CP047895">
    <property type="protein sequence ID" value="QHL89778.1"/>
    <property type="molecule type" value="Genomic_DNA"/>
</dbReference>
<dbReference type="RefSeq" id="WP_160591342.1">
    <property type="nucleotide sequence ID" value="NZ_CP047895.1"/>
</dbReference>
<dbReference type="SUPFAM" id="SSF55073">
    <property type="entry name" value="Nucleotide cyclase"/>
    <property type="match status" value="1"/>
</dbReference>
<dbReference type="AlphaFoldDB" id="A0A7Z2NTW4"/>